<dbReference type="PANTHER" id="PTHR21608:SF6">
    <property type="entry name" value="KINESIN-LIKE PROTEIN KIF26A"/>
    <property type="match status" value="1"/>
</dbReference>
<dbReference type="GO" id="GO:0007018">
    <property type="term" value="P:microtubule-based movement"/>
    <property type="evidence" value="ECO:0007669"/>
    <property type="project" value="InterPro"/>
</dbReference>
<gene>
    <name evidence="2" type="ORF">FQA47_024040</name>
</gene>
<accession>A0A834CR19</accession>
<sequence length="101" mass="11624">MLEKRQQQVKELKAKHQVLLEELEDTKARLMMDPGKWLGEFEVDPSMDKESIEYLEALAQATEDLEFCVNLCKSRVMMVTCFDISMPSTPGTQEGLREVEV</sequence>
<feature type="coiled-coil region" evidence="1">
    <location>
        <begin position="2"/>
        <end position="33"/>
    </location>
</feature>
<name>A0A834CR19_ORYME</name>
<comment type="caution">
    <text evidence="2">The sequence shown here is derived from an EMBL/GenBank/DDBJ whole genome shotgun (WGS) entry which is preliminary data.</text>
</comment>
<dbReference type="AlphaFoldDB" id="A0A834CR19"/>
<evidence type="ECO:0000256" key="1">
    <source>
        <dbReference type="SAM" id="Coils"/>
    </source>
</evidence>
<proteinExistence type="predicted"/>
<dbReference type="EMBL" id="WKFB01000177">
    <property type="protein sequence ID" value="KAF6732873.1"/>
    <property type="molecule type" value="Genomic_DNA"/>
</dbReference>
<keyword evidence="1" id="KW-0175">Coiled coil</keyword>
<dbReference type="PANTHER" id="PTHR21608">
    <property type="entry name" value="KINESIN-LIKE PROTEIN CG14535"/>
    <property type="match status" value="1"/>
</dbReference>
<dbReference type="GO" id="GO:0003777">
    <property type="term" value="F:microtubule motor activity"/>
    <property type="evidence" value="ECO:0007669"/>
    <property type="project" value="InterPro"/>
</dbReference>
<dbReference type="InterPro" id="IPR027640">
    <property type="entry name" value="Kinesin-like_fam"/>
</dbReference>
<evidence type="ECO:0000313" key="3">
    <source>
        <dbReference type="Proteomes" id="UP000646548"/>
    </source>
</evidence>
<reference evidence="2" key="1">
    <citation type="journal article" name="BMC Genomics">
        <title>Long-read sequencing and de novo genome assembly of marine medaka (Oryzias melastigma).</title>
        <authorList>
            <person name="Liang P."/>
            <person name="Saqib H.S.A."/>
            <person name="Ni X."/>
            <person name="Shen Y."/>
        </authorList>
    </citation>
    <scope>NUCLEOTIDE SEQUENCE</scope>
    <source>
        <strain evidence="2">Bigg-433</strain>
    </source>
</reference>
<organism evidence="2 3">
    <name type="scientific">Oryzias melastigma</name>
    <name type="common">Marine medaka</name>
    <dbReference type="NCBI Taxonomy" id="30732"/>
    <lineage>
        <taxon>Eukaryota</taxon>
        <taxon>Metazoa</taxon>
        <taxon>Chordata</taxon>
        <taxon>Craniata</taxon>
        <taxon>Vertebrata</taxon>
        <taxon>Euteleostomi</taxon>
        <taxon>Actinopterygii</taxon>
        <taxon>Neopterygii</taxon>
        <taxon>Teleostei</taxon>
        <taxon>Neoteleostei</taxon>
        <taxon>Acanthomorphata</taxon>
        <taxon>Ovalentaria</taxon>
        <taxon>Atherinomorphae</taxon>
        <taxon>Beloniformes</taxon>
        <taxon>Adrianichthyidae</taxon>
        <taxon>Oryziinae</taxon>
        <taxon>Oryzias</taxon>
    </lineage>
</organism>
<dbReference type="Proteomes" id="UP000646548">
    <property type="component" value="Unassembled WGS sequence"/>
</dbReference>
<evidence type="ECO:0000313" key="2">
    <source>
        <dbReference type="EMBL" id="KAF6732873.1"/>
    </source>
</evidence>
<protein>
    <submittedName>
        <fullName evidence="2">Kinesin-like protein KIF26A</fullName>
    </submittedName>
</protein>